<dbReference type="GO" id="GO:0032259">
    <property type="term" value="P:methylation"/>
    <property type="evidence" value="ECO:0007669"/>
    <property type="project" value="UniProtKB-KW"/>
</dbReference>
<evidence type="ECO:0000259" key="2">
    <source>
        <dbReference type="Pfam" id="PF08241"/>
    </source>
</evidence>
<evidence type="ECO:0000313" key="4">
    <source>
        <dbReference type="Proteomes" id="UP000054387"/>
    </source>
</evidence>
<dbReference type="Gene3D" id="3.40.50.150">
    <property type="entry name" value="Vaccinia Virus protein VP39"/>
    <property type="match status" value="1"/>
</dbReference>
<dbReference type="SUPFAM" id="SSF53335">
    <property type="entry name" value="S-adenosyl-L-methionine-dependent methyltransferases"/>
    <property type="match status" value="1"/>
</dbReference>
<dbReference type="Proteomes" id="UP000054387">
    <property type="component" value="Unassembled WGS sequence"/>
</dbReference>
<keyword evidence="4" id="KW-1185">Reference proteome</keyword>
<keyword evidence="3" id="KW-0808">Transferase</keyword>
<dbReference type="Pfam" id="PF08241">
    <property type="entry name" value="Methyltransf_11"/>
    <property type="match status" value="1"/>
</dbReference>
<dbReference type="InterPro" id="IPR013216">
    <property type="entry name" value="Methyltransf_11"/>
</dbReference>
<dbReference type="InterPro" id="IPR029063">
    <property type="entry name" value="SAM-dependent_MTases_sf"/>
</dbReference>
<dbReference type="GO" id="GO:0005975">
    <property type="term" value="P:carbohydrate metabolic process"/>
    <property type="evidence" value="ECO:0007669"/>
    <property type="project" value="InterPro"/>
</dbReference>
<dbReference type="CDD" id="cd02440">
    <property type="entry name" value="AdoMet_MTases"/>
    <property type="match status" value="1"/>
</dbReference>
<dbReference type="RefSeq" id="WP_058582556.1">
    <property type="nucleotide sequence ID" value="NZ_LOPU01000029.1"/>
</dbReference>
<evidence type="ECO:0000256" key="1">
    <source>
        <dbReference type="SAM" id="MobiDB-lite"/>
    </source>
</evidence>
<feature type="region of interest" description="Disordered" evidence="1">
    <location>
        <begin position="587"/>
        <end position="607"/>
    </location>
</feature>
<evidence type="ECO:0000313" key="3">
    <source>
        <dbReference type="EMBL" id="KTG09404.1"/>
    </source>
</evidence>
<organism evidence="3 4">
    <name type="scientific">Haloprofundus marisrubri</name>
    <dbReference type="NCBI Taxonomy" id="1514971"/>
    <lineage>
        <taxon>Archaea</taxon>
        <taxon>Methanobacteriati</taxon>
        <taxon>Methanobacteriota</taxon>
        <taxon>Stenosarchaea group</taxon>
        <taxon>Halobacteria</taxon>
        <taxon>Halobacteriales</taxon>
        <taxon>Haloferacaceae</taxon>
        <taxon>Haloprofundus</taxon>
    </lineage>
</organism>
<dbReference type="AlphaFoldDB" id="A0A0W1R855"/>
<comment type="caution">
    <text evidence="3">The sequence shown here is derived from an EMBL/GenBank/DDBJ whole genome shotgun (WGS) entry which is preliminary data.</text>
</comment>
<protein>
    <submittedName>
        <fullName evidence="3">Methyltransferase</fullName>
    </submittedName>
</protein>
<keyword evidence="3" id="KW-0489">Methyltransferase</keyword>
<dbReference type="InterPro" id="IPR008928">
    <property type="entry name" value="6-hairpin_glycosidase_sf"/>
</dbReference>
<sequence>MREKILNNWVKQAPAPPNIQYLRDAERYSAWDQLGSQGRVLDIASESNVTAGLDADHVTRLDFAPEAIEYAAELLGDDVDEYESTDPEHPELPFPDDHFDAAVSIGPYDWKFLDVDALTREVHRVLKPDARFVFSVPTPRSPYWNRGRNKYRYFEPDEALSHMSPDFRLGDVDLVFQYPYYPHRAINLLDEEYQEYFVDAAWWATDKLTEHGLWDRAAYLVLGAEKLDYDGFLDGGLDALFRSTDENGFWDEEEEKFVRALDYELGDDGPTWSVDDSIQWRYAPFALLGSMQWRSSSLASDEYDDQLRQELEYFTARVGEDDTLAEMPSYGIGPLTAAFALAAETFDDPNYGRTARHLFDHAVDRFDFTDAEDSLLAYGWSYLYEYEPTDDVRDALEDALWSMNERLTMRHTFRFENVTTRRHQNQMYTVWGLARAIEVLEMPGYLDTLEEVLDFAVDERMREDGAFIWEDVSWRRRRKADVLAKVGFRPAHWKFLYECHQTFFVNAVSHYYDAGGRKDYDRDVARAMAWIYGENDLGTNLVDESGLGVPMRFLTTSGRMDVDDQMFKGAYEVGSYVMALTNLLSEPFRPEGRTDPQTSRRKTMVQR</sequence>
<accession>A0A0W1R855</accession>
<dbReference type="OrthoDB" id="57427at2157"/>
<dbReference type="EMBL" id="LOPU01000029">
    <property type="protein sequence ID" value="KTG09404.1"/>
    <property type="molecule type" value="Genomic_DNA"/>
</dbReference>
<reference evidence="3 4" key="1">
    <citation type="submission" date="2015-12" db="EMBL/GenBank/DDBJ databases">
        <title>Haloprofundus marisrubri gen. nov., sp. nov., an extremely halophilic archaeon isolated from the Discovery deep brine-seawater interface in the Red Sea.</title>
        <authorList>
            <person name="Zhang G."/>
            <person name="Stingl U."/>
            <person name="Rashid M."/>
        </authorList>
    </citation>
    <scope>NUCLEOTIDE SEQUENCE [LARGE SCALE GENOMIC DNA]</scope>
    <source>
        <strain evidence="3 4">SB9</strain>
    </source>
</reference>
<name>A0A0W1R855_9EURY</name>
<dbReference type="GO" id="GO:0008757">
    <property type="term" value="F:S-adenosylmethionine-dependent methyltransferase activity"/>
    <property type="evidence" value="ECO:0007669"/>
    <property type="project" value="InterPro"/>
</dbReference>
<feature type="domain" description="Methyltransferase type 11" evidence="2">
    <location>
        <begin position="55"/>
        <end position="134"/>
    </location>
</feature>
<dbReference type="STRING" id="1514971.AUR64_16635"/>
<gene>
    <name evidence="3" type="ORF">AUR64_16635</name>
</gene>
<proteinExistence type="predicted"/>
<dbReference type="SUPFAM" id="SSF48208">
    <property type="entry name" value="Six-hairpin glycosidases"/>
    <property type="match status" value="1"/>
</dbReference>